<gene>
    <name evidence="2" type="ORF">GMARGA_LOCUS1115</name>
</gene>
<evidence type="ECO:0000313" key="2">
    <source>
        <dbReference type="EMBL" id="CAG8478361.1"/>
    </source>
</evidence>
<feature type="transmembrane region" description="Helical" evidence="1">
    <location>
        <begin position="20"/>
        <end position="39"/>
    </location>
</feature>
<keyword evidence="1" id="KW-0812">Transmembrane</keyword>
<evidence type="ECO:0000256" key="1">
    <source>
        <dbReference type="SAM" id="Phobius"/>
    </source>
</evidence>
<keyword evidence="3" id="KW-1185">Reference proteome</keyword>
<organism evidence="2 3">
    <name type="scientific">Gigaspora margarita</name>
    <dbReference type="NCBI Taxonomy" id="4874"/>
    <lineage>
        <taxon>Eukaryota</taxon>
        <taxon>Fungi</taxon>
        <taxon>Fungi incertae sedis</taxon>
        <taxon>Mucoromycota</taxon>
        <taxon>Glomeromycotina</taxon>
        <taxon>Glomeromycetes</taxon>
        <taxon>Diversisporales</taxon>
        <taxon>Gigasporaceae</taxon>
        <taxon>Gigaspora</taxon>
    </lineage>
</organism>
<comment type="caution">
    <text evidence="2">The sequence shown here is derived from an EMBL/GenBank/DDBJ whole genome shotgun (WGS) entry which is preliminary data.</text>
</comment>
<sequence>MAFYASNLKSNFLDAIQLMVAIYNLMVEAVLLHFISGIYSNKAKRLEKEVEDVKFFMIKVLKKIEEIKKRLAFIVNQLGNFQTYWNSCKVQLEAF</sequence>
<evidence type="ECO:0000313" key="3">
    <source>
        <dbReference type="Proteomes" id="UP000789901"/>
    </source>
</evidence>
<keyword evidence="1" id="KW-0472">Membrane</keyword>
<proteinExistence type="predicted"/>
<keyword evidence="1" id="KW-1133">Transmembrane helix</keyword>
<dbReference type="EMBL" id="CAJVQB010000261">
    <property type="protein sequence ID" value="CAG8478361.1"/>
    <property type="molecule type" value="Genomic_DNA"/>
</dbReference>
<name>A0ABM8VYF2_GIGMA</name>
<protein>
    <submittedName>
        <fullName evidence="2">42052_t:CDS:1</fullName>
    </submittedName>
</protein>
<dbReference type="Proteomes" id="UP000789901">
    <property type="component" value="Unassembled WGS sequence"/>
</dbReference>
<reference evidence="2 3" key="1">
    <citation type="submission" date="2021-06" db="EMBL/GenBank/DDBJ databases">
        <authorList>
            <person name="Kallberg Y."/>
            <person name="Tangrot J."/>
            <person name="Rosling A."/>
        </authorList>
    </citation>
    <scope>NUCLEOTIDE SEQUENCE [LARGE SCALE GENOMIC DNA]</scope>
    <source>
        <strain evidence="2 3">120-4 pot B 10/14</strain>
    </source>
</reference>
<accession>A0ABM8VYF2</accession>